<evidence type="ECO:0000256" key="1">
    <source>
        <dbReference type="SAM" id="MobiDB-lite"/>
    </source>
</evidence>
<feature type="compositionally biased region" description="Basic and acidic residues" evidence="1">
    <location>
        <begin position="318"/>
        <end position="334"/>
    </location>
</feature>
<reference evidence="2 3" key="1">
    <citation type="submission" date="2024-09" db="EMBL/GenBank/DDBJ databases">
        <title>Draft genome sequence of multifaceted antimicrobials producing Streptomyces sp. strain FH1.</title>
        <authorList>
            <person name="Hassan F."/>
            <person name="Ali H."/>
            <person name="Hassan N."/>
            <person name="Nawaz A."/>
        </authorList>
    </citation>
    <scope>NUCLEOTIDE SEQUENCE [LARGE SCALE GENOMIC DNA]</scope>
    <source>
        <strain evidence="2 3">FH1</strain>
    </source>
</reference>
<dbReference type="EMBL" id="JBHGBT010000015">
    <property type="protein sequence ID" value="MFB4196024.1"/>
    <property type="molecule type" value="Genomic_DNA"/>
</dbReference>
<accession>A0ABV4ZPY2</accession>
<dbReference type="RefSeq" id="WP_375063936.1">
    <property type="nucleotide sequence ID" value="NZ_JBHGBT010000015.1"/>
</dbReference>
<feature type="region of interest" description="Disordered" evidence="1">
    <location>
        <begin position="1"/>
        <end position="22"/>
    </location>
</feature>
<gene>
    <name evidence="2" type="ORF">ACE11A_16915</name>
</gene>
<name>A0ABV4ZPY2_9ACTN</name>
<evidence type="ECO:0000313" key="3">
    <source>
        <dbReference type="Proteomes" id="UP001577267"/>
    </source>
</evidence>
<feature type="compositionally biased region" description="Basic and acidic residues" evidence="1">
    <location>
        <begin position="102"/>
        <end position="135"/>
    </location>
</feature>
<feature type="compositionally biased region" description="Low complexity" evidence="1">
    <location>
        <begin position="143"/>
        <end position="152"/>
    </location>
</feature>
<evidence type="ECO:0008006" key="4">
    <source>
        <dbReference type="Google" id="ProtNLM"/>
    </source>
</evidence>
<dbReference type="Proteomes" id="UP001577267">
    <property type="component" value="Unassembled WGS sequence"/>
</dbReference>
<protein>
    <recommendedName>
        <fullName evidence="4">Hydrogenase expression protein HypF</fullName>
    </recommendedName>
</protein>
<evidence type="ECO:0000313" key="2">
    <source>
        <dbReference type="EMBL" id="MFB4196024.1"/>
    </source>
</evidence>
<feature type="compositionally biased region" description="Acidic residues" evidence="1">
    <location>
        <begin position="270"/>
        <end position="284"/>
    </location>
</feature>
<feature type="region of interest" description="Disordered" evidence="1">
    <location>
        <begin position="51"/>
        <end position="344"/>
    </location>
</feature>
<comment type="caution">
    <text evidence="2">The sequence shown here is derived from an EMBL/GenBank/DDBJ whole genome shotgun (WGS) entry which is preliminary data.</text>
</comment>
<feature type="compositionally biased region" description="Low complexity" evidence="1">
    <location>
        <begin position="162"/>
        <end position="179"/>
    </location>
</feature>
<proteinExistence type="predicted"/>
<sequence length="493" mass="52455">MSSEEIPTADDAGSARHAAPRKSLLRRLHMPISLAAMPSAALLGMGLTSSLAKADPQGENPFSGTACVELPDRQITEIQDPPAEEPPAEQETTAATDEDEERAAAEREAAEQEAAEREAAEQEAAQREAARREELTVPDPDPGADAAGSADPVPDPDPETAPGPGDDTAPPPDAAQDPAAPDRTDPAHPDYNPWDPLGLGPALEQFGRDVVDFFTPGRKQQPPPEESDREPAAEPPPEAEESDPAERSEPPQNRARDPREESGTAGELPVPDEPEEPEEPEEPGNEPGDTSGGDTAGPADEEPQDTAGAGDGAEEPPEPEHDVVHDPAADDEKPGLPCPVELRVPGTDERTPVVIADKPWYLEATSLTLRGLEYHGVVNVTTASGTVKQALKFTAREVDIGDLHQVVEGADGLHHHVATEPGSVSTFRDGTVTMYTERMTGRLFGVIPVEYDAEHQPTFDLPYAHFTGVHLTQAAQFGGTLTMTGMRQYMTGR</sequence>
<feature type="compositionally biased region" description="Basic and acidic residues" evidence="1">
    <location>
        <begin position="244"/>
        <end position="262"/>
    </location>
</feature>
<keyword evidence="3" id="KW-1185">Reference proteome</keyword>
<organism evidence="2 3">
    <name type="scientific">Streptomyces carpaticus</name>
    <dbReference type="NCBI Taxonomy" id="285558"/>
    <lineage>
        <taxon>Bacteria</taxon>
        <taxon>Bacillati</taxon>
        <taxon>Actinomycetota</taxon>
        <taxon>Actinomycetes</taxon>
        <taxon>Kitasatosporales</taxon>
        <taxon>Streptomycetaceae</taxon>
        <taxon>Streptomyces</taxon>
    </lineage>
</organism>